<reference evidence="11 12" key="1">
    <citation type="submission" date="2018-06" db="EMBL/GenBank/DDBJ databases">
        <title>Draft sequence of Acidithiobacillus ferrooxidans CCM 4253.</title>
        <authorList>
            <person name="Moya-Beltran A."/>
            <person name="Castro M."/>
            <person name="Covarrubias P.C."/>
            <person name="Issotta F."/>
            <person name="Janiczek O."/>
            <person name="Mandl M."/>
            <person name="Kucera J."/>
            <person name="Quatrini R."/>
        </authorList>
    </citation>
    <scope>NUCLEOTIDE SEQUENCE [LARGE SCALE GENOMIC DNA]</scope>
    <source>
        <strain evidence="11 12">CCM 4253</strain>
    </source>
</reference>
<feature type="domain" description="FAD/NAD(P)-binding" evidence="9">
    <location>
        <begin position="5"/>
        <end position="304"/>
    </location>
</feature>
<dbReference type="InterPro" id="IPR050446">
    <property type="entry name" value="FAD-oxidoreductase/Apoptosis"/>
</dbReference>
<evidence type="ECO:0000256" key="6">
    <source>
        <dbReference type="ARBA" id="ARBA00023002"/>
    </source>
</evidence>
<dbReference type="GO" id="GO:0046983">
    <property type="term" value="F:protein dimerization activity"/>
    <property type="evidence" value="ECO:0007669"/>
    <property type="project" value="InterPro"/>
</dbReference>
<dbReference type="GO" id="GO:0012501">
    <property type="term" value="P:programmed cell death"/>
    <property type="evidence" value="ECO:0007669"/>
    <property type="project" value="TreeGrafter"/>
</dbReference>
<evidence type="ECO:0000256" key="8">
    <source>
        <dbReference type="ARBA" id="ARBA00047786"/>
    </source>
</evidence>
<evidence type="ECO:0000256" key="7">
    <source>
        <dbReference type="ARBA" id="ARBA00023027"/>
    </source>
</evidence>
<evidence type="ECO:0000259" key="9">
    <source>
        <dbReference type="Pfam" id="PF07992"/>
    </source>
</evidence>
<keyword evidence="5" id="KW-0809">Transit peptide</keyword>
<evidence type="ECO:0000256" key="3">
    <source>
        <dbReference type="ARBA" id="ARBA00022703"/>
    </source>
</evidence>
<dbReference type="Gene3D" id="3.30.390.30">
    <property type="match status" value="1"/>
</dbReference>
<evidence type="ECO:0000259" key="10">
    <source>
        <dbReference type="Pfam" id="PF14721"/>
    </source>
</evidence>
<gene>
    <name evidence="11" type="ORF">DN052_02685</name>
</gene>
<dbReference type="GO" id="GO:0005737">
    <property type="term" value="C:cytoplasm"/>
    <property type="evidence" value="ECO:0007669"/>
    <property type="project" value="TreeGrafter"/>
</dbReference>
<feature type="domain" description="Mitochondrial apoptosis-inducing factor C-terminal" evidence="10">
    <location>
        <begin position="354"/>
        <end position="386"/>
    </location>
</feature>
<dbReference type="GeneID" id="65280186"/>
<evidence type="ECO:0000256" key="1">
    <source>
        <dbReference type="ARBA" id="ARBA00001974"/>
    </source>
</evidence>
<comment type="catalytic activity">
    <reaction evidence="8">
        <text>A + NADH + H(+) = AH2 + NAD(+)</text>
        <dbReference type="Rhea" id="RHEA:11356"/>
        <dbReference type="ChEBI" id="CHEBI:13193"/>
        <dbReference type="ChEBI" id="CHEBI:15378"/>
        <dbReference type="ChEBI" id="CHEBI:17499"/>
        <dbReference type="ChEBI" id="CHEBI:57540"/>
        <dbReference type="ChEBI" id="CHEBI:57945"/>
    </reaction>
</comment>
<dbReference type="RefSeq" id="WP_009564795.1">
    <property type="nucleotide sequence ID" value="NZ_AP025160.1"/>
</dbReference>
<organism evidence="11 12">
    <name type="scientific">Acidithiobacillus ferrooxidans</name>
    <name type="common">Thiobacillus ferrooxidans</name>
    <dbReference type="NCBI Taxonomy" id="920"/>
    <lineage>
        <taxon>Bacteria</taxon>
        <taxon>Pseudomonadati</taxon>
        <taxon>Pseudomonadota</taxon>
        <taxon>Acidithiobacillia</taxon>
        <taxon>Acidithiobacillales</taxon>
        <taxon>Acidithiobacillaceae</taxon>
        <taxon>Acidithiobacillus</taxon>
    </lineage>
</organism>
<dbReference type="OrthoDB" id="9800607at2"/>
<dbReference type="GO" id="GO:0071949">
    <property type="term" value="F:FAD binding"/>
    <property type="evidence" value="ECO:0007669"/>
    <property type="project" value="TreeGrafter"/>
</dbReference>
<dbReference type="SUPFAM" id="SSF51905">
    <property type="entry name" value="FAD/NAD(P)-binding domain"/>
    <property type="match status" value="1"/>
</dbReference>
<dbReference type="PRINTS" id="PR00469">
    <property type="entry name" value="PNDRDTASEII"/>
</dbReference>
<dbReference type="OMA" id="PRCTHYG"/>
<comment type="caution">
    <text evidence="11">The sequence shown here is derived from an EMBL/GenBank/DDBJ whole genome shotgun (WGS) entry which is preliminary data.</text>
</comment>
<dbReference type="SUPFAM" id="SSF55424">
    <property type="entry name" value="FAD/NAD-linked reductases, dimerisation (C-terminal) domain"/>
    <property type="match status" value="1"/>
</dbReference>
<keyword evidence="2" id="KW-0285">Flavoprotein</keyword>
<dbReference type="InterPro" id="IPR036188">
    <property type="entry name" value="FAD/NAD-bd_sf"/>
</dbReference>
<sequence>MKRYTYLIVGAGAAAASAASAIRKQDPQGSLLMLGAESDPPYQRPPLSKGLWLGKDKEEEITLKRPADWETLGVTLALGDPVINLDPERCVVGTKAGKTFFYEKLLLATGGQPRPLPTPPGLENRVFSLRSLADYRRLHTRATEGGTVLVIGGGFLGAELAVALSLQPGLAVHYCVSGKGPLAHVLPPPLMEQVSARYREAGVQLHVEHHFKDLRSESGQLISRFADGAEISCDWITYGIGMLSLTALAEAAGLVMAPGGVRVDDGMRSSDPRIWVSGDLATYPDPVWGTPLRLEHWDNAEATGRAAGSSMAGKEVHFQHQSMFYSDIYEFGFEAVGECRSDMDCYTDISPGGDKAVVYYLRDDQIHGILLWNVWDQVKTARSLIAQKAVVHLQELRGRIGDW</sequence>
<dbReference type="InterPro" id="IPR016156">
    <property type="entry name" value="FAD/NAD-linked_Rdtase_dimer_sf"/>
</dbReference>
<evidence type="ECO:0000256" key="2">
    <source>
        <dbReference type="ARBA" id="ARBA00022630"/>
    </source>
</evidence>
<evidence type="ECO:0000256" key="5">
    <source>
        <dbReference type="ARBA" id="ARBA00022946"/>
    </source>
</evidence>
<dbReference type="Proteomes" id="UP000248886">
    <property type="component" value="Unassembled WGS sequence"/>
</dbReference>
<dbReference type="PANTHER" id="PTHR43557">
    <property type="entry name" value="APOPTOSIS-INDUCING FACTOR 1"/>
    <property type="match status" value="1"/>
</dbReference>
<keyword evidence="3" id="KW-0053">Apoptosis</keyword>
<name>A0A2W1K510_ACIFR</name>
<dbReference type="Pfam" id="PF07992">
    <property type="entry name" value="Pyr_redox_2"/>
    <property type="match status" value="1"/>
</dbReference>
<keyword evidence="7" id="KW-0520">NAD</keyword>
<dbReference type="SMART" id="SM01353">
    <property type="entry name" value="AIF_C"/>
    <property type="match status" value="1"/>
</dbReference>
<evidence type="ECO:0000256" key="4">
    <source>
        <dbReference type="ARBA" id="ARBA00022827"/>
    </source>
</evidence>
<dbReference type="InterPro" id="IPR029324">
    <property type="entry name" value="AIF_C"/>
</dbReference>
<dbReference type="InterPro" id="IPR023753">
    <property type="entry name" value="FAD/NAD-binding_dom"/>
</dbReference>
<dbReference type="Pfam" id="PF14721">
    <property type="entry name" value="AIF_C"/>
    <property type="match status" value="1"/>
</dbReference>
<dbReference type="AlphaFoldDB" id="A0A2W1K510"/>
<comment type="cofactor">
    <cofactor evidence="1">
        <name>FAD</name>
        <dbReference type="ChEBI" id="CHEBI:57692"/>
    </cofactor>
</comment>
<dbReference type="EMBL" id="QKQP01000001">
    <property type="protein sequence ID" value="PZD81986.1"/>
    <property type="molecule type" value="Genomic_DNA"/>
</dbReference>
<dbReference type="GO" id="GO:0033108">
    <property type="term" value="P:mitochondrial respiratory chain complex assembly"/>
    <property type="evidence" value="ECO:0007669"/>
    <property type="project" value="TreeGrafter"/>
</dbReference>
<evidence type="ECO:0000313" key="12">
    <source>
        <dbReference type="Proteomes" id="UP000248886"/>
    </source>
</evidence>
<dbReference type="GO" id="GO:0016174">
    <property type="term" value="F:NAD(P)H oxidase H2O2-forming activity"/>
    <property type="evidence" value="ECO:0007669"/>
    <property type="project" value="TreeGrafter"/>
</dbReference>
<keyword evidence="6" id="KW-0560">Oxidoreductase</keyword>
<dbReference type="PRINTS" id="PR00368">
    <property type="entry name" value="FADPNR"/>
</dbReference>
<dbReference type="PANTHER" id="PTHR43557:SF4">
    <property type="entry name" value="APOPTOSIS-INDUCING FACTOR 1, MITOCHONDRIAL"/>
    <property type="match status" value="1"/>
</dbReference>
<protein>
    <submittedName>
        <fullName evidence="11">Pyridine nucleotide-disulfide oxidoreductase</fullName>
    </submittedName>
</protein>
<keyword evidence="4" id="KW-0274">FAD</keyword>
<accession>A0A2W1K510</accession>
<evidence type="ECO:0000313" key="11">
    <source>
        <dbReference type="EMBL" id="PZD81986.1"/>
    </source>
</evidence>
<proteinExistence type="predicted"/>
<dbReference type="Gene3D" id="3.50.50.60">
    <property type="entry name" value="FAD/NAD(P)-binding domain"/>
    <property type="match status" value="2"/>
</dbReference>